<evidence type="ECO:0000259" key="4">
    <source>
        <dbReference type="Pfam" id="PF20737"/>
    </source>
</evidence>
<dbReference type="InterPro" id="IPR049049">
    <property type="entry name" value="Beta-AFase-like_GH127_C"/>
</dbReference>
<evidence type="ECO:0000259" key="3">
    <source>
        <dbReference type="Pfam" id="PF20736"/>
    </source>
</evidence>
<dbReference type="STRING" id="1079859.SAMN04515674_101240"/>
<dbReference type="InterPro" id="IPR049046">
    <property type="entry name" value="Beta-AFase-like_GH127_middle"/>
</dbReference>
<feature type="domain" description="Non-reducing end beta-L-arabinofuranosidase-like GH127 C-terminal" evidence="4">
    <location>
        <begin position="554"/>
        <end position="660"/>
    </location>
</feature>
<feature type="domain" description="Non-reducing end beta-L-arabinofuranosidase-like GH127 catalytic" evidence="2">
    <location>
        <begin position="33"/>
        <end position="429"/>
    </location>
</feature>
<dbReference type="GO" id="GO:0005975">
    <property type="term" value="P:carbohydrate metabolic process"/>
    <property type="evidence" value="ECO:0007669"/>
    <property type="project" value="InterPro"/>
</dbReference>
<dbReference type="SUPFAM" id="SSF48208">
    <property type="entry name" value="Six-hairpin glycosidases"/>
    <property type="match status" value="1"/>
</dbReference>
<dbReference type="InterPro" id="IPR008928">
    <property type="entry name" value="6-hairpin_glycosidase_sf"/>
</dbReference>
<keyword evidence="6" id="KW-1185">Reference proteome</keyword>
<dbReference type="InterPro" id="IPR012878">
    <property type="entry name" value="Beta-AFase-like_GH127_cat"/>
</dbReference>
<evidence type="ECO:0000259" key="2">
    <source>
        <dbReference type="Pfam" id="PF07944"/>
    </source>
</evidence>
<dbReference type="Pfam" id="PF20737">
    <property type="entry name" value="Glyco_hydro127C"/>
    <property type="match status" value="1"/>
</dbReference>
<dbReference type="EMBL" id="FOXH01000001">
    <property type="protein sequence ID" value="SFP07240.1"/>
    <property type="molecule type" value="Genomic_DNA"/>
</dbReference>
<name>A0A1I5MCJ7_9BACT</name>
<sequence>MKKILILLTLLSFIAETNAQNKDYPYKPIPFTEVKLTDEFWSHRLEVNRTATIPLAFKKSEETGRVKNFIQAANHEGKFCTQYPFDDTDIYKTIEGASYSLSLHPDKKLEMYLDSMITIVGNAQEPDGYLYTARTMNSTHAWMGKARWEKEHELSHELYNSGHLFEAAVAHFQATRKRSLLNIAIRNADLLDQVFGEGKLSVAPGHEIVEMGLAKLYRATGNVKYLNLARFFIDARGKRKYAKTSKESDNVWETGEYWQDHKPVIEQTEATGHAVRAVYLYSGMADVAALTDNQAYVNAINKIWENAVGKKTYLTGGIGTAGDGERFGKNYDLPNESAYCETCAAIGSVYWNLRMFSFHGDAKYFDVLERTLYNGLIAGIGLDGLSFYYTNPLEMNMRDGTISGENKRSPWFGCSCCPTNISRLIPSVPGYIYAQKGNSLYLNLFISSSTQFQLDAKNSVSISQQSNYPWDGNIKINVEPLKNASFKVYVRIPGWAKNEPFPSDLYTYSDGKKPEISLKINGQKVDYQLENGYAVLNREWKKKDLIELNLPMEIRKVKANENVKDDIGKIALERGPLVYCAEFSDNSGLTGNLLLPENVNLNAEFRPDLLNGVMTLKGSAKAVIISEDKQSVSTRTQDFLAIPYFARSNRGVGEMKVWFPTKIINIDLRSE</sequence>
<evidence type="ECO:0008006" key="7">
    <source>
        <dbReference type="Google" id="ProtNLM"/>
    </source>
</evidence>
<protein>
    <recommendedName>
        <fullName evidence="7">DUF1680 family protein</fullName>
    </recommendedName>
</protein>
<evidence type="ECO:0000256" key="1">
    <source>
        <dbReference type="SAM" id="SignalP"/>
    </source>
</evidence>
<organism evidence="5 6">
    <name type="scientific">Pseudarcicella hirudinis</name>
    <dbReference type="NCBI Taxonomy" id="1079859"/>
    <lineage>
        <taxon>Bacteria</taxon>
        <taxon>Pseudomonadati</taxon>
        <taxon>Bacteroidota</taxon>
        <taxon>Cytophagia</taxon>
        <taxon>Cytophagales</taxon>
        <taxon>Flectobacillaceae</taxon>
        <taxon>Pseudarcicella</taxon>
    </lineage>
</organism>
<evidence type="ECO:0000313" key="6">
    <source>
        <dbReference type="Proteomes" id="UP000199306"/>
    </source>
</evidence>
<dbReference type="OrthoDB" id="9757939at2"/>
<dbReference type="Pfam" id="PF20736">
    <property type="entry name" value="Glyco_hydro127M"/>
    <property type="match status" value="1"/>
</dbReference>
<accession>A0A1I5MCJ7</accession>
<feature type="domain" description="Non-reducing end beta-L-arabinofuranosidase-like GH127 middle" evidence="3">
    <location>
        <begin position="440"/>
        <end position="552"/>
    </location>
</feature>
<gene>
    <name evidence="5" type="ORF">SAMN04515674_101240</name>
</gene>
<dbReference type="InterPro" id="IPR049174">
    <property type="entry name" value="Beta-AFase-like"/>
</dbReference>
<dbReference type="Proteomes" id="UP000199306">
    <property type="component" value="Unassembled WGS sequence"/>
</dbReference>
<feature type="chain" id="PRO_5011561524" description="DUF1680 family protein" evidence="1">
    <location>
        <begin position="20"/>
        <end position="671"/>
    </location>
</feature>
<dbReference type="PANTHER" id="PTHR43465:SF2">
    <property type="entry name" value="DUF1680 DOMAIN PROTEIN (AFU_ORTHOLOGUE AFUA_1G08910)"/>
    <property type="match status" value="1"/>
</dbReference>
<reference evidence="5 6" key="1">
    <citation type="submission" date="2016-10" db="EMBL/GenBank/DDBJ databases">
        <authorList>
            <person name="de Groot N.N."/>
        </authorList>
    </citation>
    <scope>NUCLEOTIDE SEQUENCE [LARGE SCALE GENOMIC DNA]</scope>
    <source>
        <strain evidence="6">E92,LMG 26720,CCM 7988</strain>
    </source>
</reference>
<evidence type="ECO:0000313" key="5">
    <source>
        <dbReference type="EMBL" id="SFP07240.1"/>
    </source>
</evidence>
<proteinExistence type="predicted"/>
<dbReference type="AlphaFoldDB" id="A0A1I5MCJ7"/>
<dbReference type="Pfam" id="PF07944">
    <property type="entry name" value="Beta-AFase-like_GH127_cat"/>
    <property type="match status" value="1"/>
</dbReference>
<dbReference type="PANTHER" id="PTHR43465">
    <property type="entry name" value="DUF1680 DOMAIN PROTEIN (AFU_ORTHOLOGUE AFUA_1G08910)"/>
    <property type="match status" value="1"/>
</dbReference>
<keyword evidence="1" id="KW-0732">Signal</keyword>
<feature type="signal peptide" evidence="1">
    <location>
        <begin position="1"/>
        <end position="19"/>
    </location>
</feature>